<evidence type="ECO:0000313" key="2">
    <source>
        <dbReference type="EMBL" id="MEQ2243317.1"/>
    </source>
</evidence>
<dbReference type="Proteomes" id="UP001482620">
    <property type="component" value="Unassembled WGS sequence"/>
</dbReference>
<keyword evidence="3" id="KW-1185">Reference proteome</keyword>
<comment type="caution">
    <text evidence="2">The sequence shown here is derived from an EMBL/GenBank/DDBJ whole genome shotgun (WGS) entry which is preliminary data.</text>
</comment>
<name>A0ABV0UDN7_9TELE</name>
<feature type="region of interest" description="Disordered" evidence="1">
    <location>
        <begin position="1"/>
        <end position="30"/>
    </location>
</feature>
<protein>
    <submittedName>
        <fullName evidence="2">Uncharacterized protein</fullName>
    </submittedName>
</protein>
<accession>A0ABV0UDN7</accession>
<dbReference type="EMBL" id="JAHRIQ010069861">
    <property type="protein sequence ID" value="MEQ2243317.1"/>
    <property type="molecule type" value="Genomic_DNA"/>
</dbReference>
<proteinExistence type="predicted"/>
<reference evidence="2 3" key="1">
    <citation type="submission" date="2021-06" db="EMBL/GenBank/DDBJ databases">
        <authorList>
            <person name="Palmer J.M."/>
        </authorList>
    </citation>
    <scope>NUCLEOTIDE SEQUENCE [LARGE SCALE GENOMIC DNA]</scope>
    <source>
        <strain evidence="3">if_2019</strain>
        <tissue evidence="2">Muscle</tissue>
    </source>
</reference>
<feature type="non-terminal residue" evidence="2">
    <location>
        <position position="1"/>
    </location>
</feature>
<evidence type="ECO:0000256" key="1">
    <source>
        <dbReference type="SAM" id="MobiDB-lite"/>
    </source>
</evidence>
<evidence type="ECO:0000313" key="3">
    <source>
        <dbReference type="Proteomes" id="UP001482620"/>
    </source>
</evidence>
<organism evidence="2 3">
    <name type="scientific">Ilyodon furcidens</name>
    <name type="common">goldbreast splitfin</name>
    <dbReference type="NCBI Taxonomy" id="33524"/>
    <lineage>
        <taxon>Eukaryota</taxon>
        <taxon>Metazoa</taxon>
        <taxon>Chordata</taxon>
        <taxon>Craniata</taxon>
        <taxon>Vertebrata</taxon>
        <taxon>Euteleostomi</taxon>
        <taxon>Actinopterygii</taxon>
        <taxon>Neopterygii</taxon>
        <taxon>Teleostei</taxon>
        <taxon>Neoteleostei</taxon>
        <taxon>Acanthomorphata</taxon>
        <taxon>Ovalentaria</taxon>
        <taxon>Atherinomorphae</taxon>
        <taxon>Cyprinodontiformes</taxon>
        <taxon>Goodeidae</taxon>
        <taxon>Ilyodon</taxon>
    </lineage>
</organism>
<sequence length="145" mass="16138">GITFKDPLHGKHRSSAELRPSSTPSPPWAPNSFHTKAYATSRIGSQGGKTYLIIISISAQHVETWTHLQQQANYCHELGKCIHLVASQQHCDAMKCFSLRRLWECPGLCGNWMNAKEGRNEAEEKSAAMVKEQYCSPVADWGAVI</sequence>
<gene>
    <name evidence="2" type="ORF">ILYODFUR_005841</name>
</gene>